<organism evidence="1">
    <name type="scientific">Serratia marcescens</name>
    <dbReference type="NCBI Taxonomy" id="615"/>
    <lineage>
        <taxon>Bacteria</taxon>
        <taxon>Pseudomonadati</taxon>
        <taxon>Pseudomonadota</taxon>
        <taxon>Gammaproteobacteria</taxon>
        <taxon>Enterobacterales</taxon>
        <taxon>Yersiniaceae</taxon>
        <taxon>Serratia</taxon>
    </lineage>
</organism>
<dbReference type="AlphaFoldDB" id="A0A1C3HI03"/>
<dbReference type="Pfam" id="PF09981">
    <property type="entry name" value="DUF2218"/>
    <property type="match status" value="1"/>
</dbReference>
<accession>A0A1C3HI03</accession>
<dbReference type="EMBL" id="LT575490">
    <property type="protein sequence ID" value="SAY44683.1"/>
    <property type="molecule type" value="Genomic_DNA"/>
</dbReference>
<evidence type="ECO:0008006" key="2">
    <source>
        <dbReference type="Google" id="ProtNLM"/>
    </source>
</evidence>
<proteinExistence type="predicted"/>
<reference evidence="1" key="1">
    <citation type="submission" date="2016-05" db="EMBL/GenBank/DDBJ databases">
        <authorList>
            <person name="Cock P.J.A."/>
            <person name="Cock P.J.A."/>
        </authorList>
    </citation>
    <scope>NUCLEOTIDE SEQUENCE</scope>
    <source>
        <strain evidence="1">PWN146_assembly</strain>
    </source>
</reference>
<dbReference type="PIRSF" id="PIRSF028291">
    <property type="entry name" value="UCP028291"/>
    <property type="match status" value="1"/>
</dbReference>
<name>A0A1C3HI03_SERMA</name>
<gene>
    <name evidence="1" type="ORF">PWN146_03394</name>
</gene>
<protein>
    <recommendedName>
        <fullName evidence="2">DUF2218 domain-containing protein</fullName>
    </recommendedName>
</protein>
<evidence type="ECO:0000313" key="1">
    <source>
        <dbReference type="EMBL" id="SAY44683.1"/>
    </source>
</evidence>
<sequence>MFNSIAIVETPHAANYLRKLCIHWQQRFTVEFDTKSGTIDFGNGETTHISVTDRSLKICVSAPQKNCVNELEQIVEEHINRFSRKESLFFNWRMSD</sequence>
<dbReference type="InterPro" id="IPR014543">
    <property type="entry name" value="UCP028291"/>
</dbReference>
<dbReference type="Gene3D" id="3.30.310.50">
    <property type="entry name" value="Alpha-D-phosphohexomutase, C-terminal domain"/>
    <property type="match status" value="1"/>
</dbReference>